<dbReference type="AlphaFoldDB" id="D3BMG5"/>
<dbReference type="RefSeq" id="XP_020429306.1">
    <property type="nucleotide sequence ID" value="XM_020583119.1"/>
</dbReference>
<evidence type="ECO:0000313" key="2">
    <source>
        <dbReference type="EMBL" id="EFA77177.1"/>
    </source>
</evidence>
<dbReference type="STRING" id="670386.D3BMG5"/>
<reference evidence="2 3" key="1">
    <citation type="journal article" date="2011" name="Genome Res.">
        <title>Phylogeny-wide analysis of social amoeba genomes highlights ancient origins for complex intercellular communication.</title>
        <authorList>
            <person name="Heidel A.J."/>
            <person name="Lawal H.M."/>
            <person name="Felder M."/>
            <person name="Schilde C."/>
            <person name="Helps N.R."/>
            <person name="Tunggal B."/>
            <person name="Rivero F."/>
            <person name="John U."/>
            <person name="Schleicher M."/>
            <person name="Eichinger L."/>
            <person name="Platzer M."/>
            <person name="Noegel A.A."/>
            <person name="Schaap P."/>
            <person name="Gloeckner G."/>
        </authorList>
    </citation>
    <scope>NUCLEOTIDE SEQUENCE [LARGE SCALE GENOMIC DNA]</scope>
    <source>
        <strain evidence="3">ATCC 26659 / Pp 5 / PN500</strain>
    </source>
</reference>
<comment type="caution">
    <text evidence="2">The sequence shown here is derived from an EMBL/GenBank/DDBJ whole genome shotgun (WGS) entry which is preliminary data.</text>
</comment>
<organism evidence="2 3">
    <name type="scientific">Heterostelium pallidum (strain ATCC 26659 / Pp 5 / PN500)</name>
    <name type="common">Cellular slime mold</name>
    <name type="synonym">Polysphondylium pallidum</name>
    <dbReference type="NCBI Taxonomy" id="670386"/>
    <lineage>
        <taxon>Eukaryota</taxon>
        <taxon>Amoebozoa</taxon>
        <taxon>Evosea</taxon>
        <taxon>Eumycetozoa</taxon>
        <taxon>Dictyostelia</taxon>
        <taxon>Acytosteliales</taxon>
        <taxon>Acytosteliaceae</taxon>
        <taxon>Heterostelium</taxon>
    </lineage>
</organism>
<gene>
    <name evidence="2" type="primary">sigF</name>
    <name evidence="2" type="ORF">PPL_12385</name>
</gene>
<protein>
    <submittedName>
        <fullName evidence="2">Uncharacterized protein</fullName>
    </submittedName>
</protein>
<evidence type="ECO:0000256" key="1">
    <source>
        <dbReference type="SAM" id="MobiDB-lite"/>
    </source>
</evidence>
<feature type="compositionally biased region" description="Basic and acidic residues" evidence="1">
    <location>
        <begin position="166"/>
        <end position="212"/>
    </location>
</feature>
<feature type="region of interest" description="Disordered" evidence="1">
    <location>
        <begin position="163"/>
        <end position="243"/>
    </location>
</feature>
<proteinExistence type="predicted"/>
<dbReference type="Proteomes" id="UP000001396">
    <property type="component" value="Unassembled WGS sequence"/>
</dbReference>
<accession>D3BMG5</accession>
<name>D3BMG5_HETP5</name>
<sequence>MNPNNETNEILSLYSPTPNIQWIEENFDNNCQFDGPAYSLSGKENIIEIFRAISVYTKSMKVEKSVSSVSNRDIHIDANFLITFKYISWYPLKMRLLLVVHKNFENKITRFEENIFMESLIQNIPLVNYMYFQLVKPSFGYLMVKMGMLSKIKVENHMMLKQSSHKLNDSHEQKNKNNQHHEPTMSEMIKEKMKEAAINSEEDHHHDEDSHKNHSTTNNKKSKENEKKSTHRKQAMSAQPITN</sequence>
<dbReference type="EMBL" id="ADBJ01000043">
    <property type="protein sequence ID" value="EFA77177.1"/>
    <property type="molecule type" value="Genomic_DNA"/>
</dbReference>
<evidence type="ECO:0000313" key="3">
    <source>
        <dbReference type="Proteomes" id="UP000001396"/>
    </source>
</evidence>
<dbReference type="GeneID" id="31367852"/>
<dbReference type="InParanoid" id="D3BMG5"/>
<keyword evidence="3" id="KW-1185">Reference proteome</keyword>